<sequence length="206" mass="24681">MKFISYIFSEYFSIMNFSIITKIILLVLCVFYLYAIYREIAIEHKRLKSKRNELLNGILAFIVGSIAFLVVAFIYKYIIYTIVTFVIYAMELHIYIPYDEIGCLFLLGSFMFYSYGIFIQENPRSTATGHSYNSGYRSKISDYELEESREYEWIQEYNTKSSIDELSKQIDQDMANMLEIQERESRRQEKIINSMVEREKKDLWKW</sequence>
<name>A0A510JUZ6_9FUSO</name>
<keyword evidence="1" id="KW-0472">Membrane</keyword>
<dbReference type="RefSeq" id="WP_018450594.1">
    <property type="nucleotide sequence ID" value="NZ_AP019827.1"/>
</dbReference>
<evidence type="ECO:0000313" key="3">
    <source>
        <dbReference type="Proteomes" id="UP000322617"/>
    </source>
</evidence>
<accession>A0A510JUZ6</accession>
<feature type="transmembrane region" description="Helical" evidence="1">
    <location>
        <begin position="58"/>
        <end position="89"/>
    </location>
</feature>
<dbReference type="Proteomes" id="UP000322617">
    <property type="component" value="Chromosome"/>
</dbReference>
<gene>
    <name evidence="2" type="ORF">JCM16776_1600</name>
</gene>
<protein>
    <submittedName>
        <fullName evidence="2">Uncharacterized protein</fullName>
    </submittedName>
</protein>
<feature type="transmembrane region" description="Helical" evidence="1">
    <location>
        <begin position="95"/>
        <end position="115"/>
    </location>
</feature>
<organism evidence="2 3">
    <name type="scientific">Leptotrichia shahii</name>
    <dbReference type="NCBI Taxonomy" id="157691"/>
    <lineage>
        <taxon>Bacteria</taxon>
        <taxon>Fusobacteriati</taxon>
        <taxon>Fusobacteriota</taxon>
        <taxon>Fusobacteriia</taxon>
        <taxon>Fusobacteriales</taxon>
        <taxon>Leptotrichiaceae</taxon>
        <taxon>Leptotrichia</taxon>
    </lineage>
</organism>
<keyword evidence="1" id="KW-1133">Transmembrane helix</keyword>
<dbReference type="EMBL" id="AP019827">
    <property type="protein sequence ID" value="BBM41373.1"/>
    <property type="molecule type" value="Genomic_DNA"/>
</dbReference>
<evidence type="ECO:0000313" key="2">
    <source>
        <dbReference type="EMBL" id="BBM41373.1"/>
    </source>
</evidence>
<proteinExistence type="predicted"/>
<reference evidence="2 3" key="1">
    <citation type="submission" date="2019-07" db="EMBL/GenBank/DDBJ databases">
        <title>Complete Genome Sequence of Leptotrichia shahii Strain JCM 16776.</title>
        <authorList>
            <person name="Watanabe S."/>
            <person name="Cui L."/>
        </authorList>
    </citation>
    <scope>NUCLEOTIDE SEQUENCE [LARGE SCALE GENOMIC DNA]</scope>
    <source>
        <strain evidence="2 3">JCM16776</strain>
    </source>
</reference>
<dbReference type="KEGG" id="lsz:JCM16776_1600"/>
<keyword evidence="3" id="KW-1185">Reference proteome</keyword>
<keyword evidence="1" id="KW-0812">Transmembrane</keyword>
<dbReference type="AlphaFoldDB" id="A0A510JUZ6"/>
<evidence type="ECO:0000256" key="1">
    <source>
        <dbReference type="SAM" id="Phobius"/>
    </source>
</evidence>
<feature type="transmembrane region" description="Helical" evidence="1">
    <location>
        <begin position="12"/>
        <end position="37"/>
    </location>
</feature>